<dbReference type="Proteomes" id="UP000242146">
    <property type="component" value="Unassembled WGS sequence"/>
</dbReference>
<evidence type="ECO:0000313" key="3">
    <source>
        <dbReference type="Proteomes" id="UP000242146"/>
    </source>
</evidence>
<evidence type="ECO:0000256" key="1">
    <source>
        <dbReference type="SAM" id="Phobius"/>
    </source>
</evidence>
<keyword evidence="1" id="KW-0472">Membrane</keyword>
<proteinExistence type="predicted"/>
<accession>A0A1X2GHY4</accession>
<feature type="transmembrane region" description="Helical" evidence="1">
    <location>
        <begin position="47"/>
        <end position="67"/>
    </location>
</feature>
<dbReference type="EMBL" id="MCGT01000014">
    <property type="protein sequence ID" value="ORX54112.1"/>
    <property type="molecule type" value="Genomic_DNA"/>
</dbReference>
<feature type="transmembrane region" description="Helical" evidence="1">
    <location>
        <begin position="79"/>
        <end position="101"/>
    </location>
</feature>
<comment type="caution">
    <text evidence="2">The sequence shown here is derived from an EMBL/GenBank/DDBJ whole genome shotgun (WGS) entry which is preliminary data.</text>
</comment>
<dbReference type="AlphaFoldDB" id="A0A1X2GHY4"/>
<reference evidence="2 3" key="1">
    <citation type="submission" date="2016-07" db="EMBL/GenBank/DDBJ databases">
        <title>Pervasive Adenine N6-methylation of Active Genes in Fungi.</title>
        <authorList>
            <consortium name="DOE Joint Genome Institute"/>
            <person name="Mondo S.J."/>
            <person name="Dannebaum R.O."/>
            <person name="Kuo R.C."/>
            <person name="Labutti K."/>
            <person name="Haridas S."/>
            <person name="Kuo A."/>
            <person name="Salamov A."/>
            <person name="Ahrendt S.R."/>
            <person name="Lipzen A."/>
            <person name="Sullivan W."/>
            <person name="Andreopoulos W.B."/>
            <person name="Clum A."/>
            <person name="Lindquist E."/>
            <person name="Daum C."/>
            <person name="Ramamoorthy G.K."/>
            <person name="Gryganskyi A."/>
            <person name="Culley D."/>
            <person name="Magnuson J.K."/>
            <person name="James T.Y."/>
            <person name="O'Malley M.A."/>
            <person name="Stajich J.E."/>
            <person name="Spatafora J.W."/>
            <person name="Visel A."/>
            <person name="Grigoriev I.V."/>
        </authorList>
    </citation>
    <scope>NUCLEOTIDE SEQUENCE [LARGE SCALE GENOMIC DNA]</scope>
    <source>
        <strain evidence="2 3">NRRL 3301</strain>
    </source>
</reference>
<sequence length="362" mass="40496">MGSLNALTLLGDVSIKFTGIAAHAEYCSNSLLKYRQQIFEFKGLSSIYPVAILLGFIPTGFGAAAALQDQTYVCWVLTALLIHCCIYLLGKVITFSICMYLDKIFLKSAFFYEENAEQIYNIAFTICANQSNPVILMSIKAGWEVTWENLKKVPLRKEKFLIQAKTRWLDLLFAFPIHAIPMAGMCIAVGVLLFQGEKADGFGPSAFGQNVCMVCLVPIMVILPLVSTFAEFEESKMKVKAEPIDDLASRQERMFQELAALANGSPSNVKMVDDLLDCFIKHDIMISNRISEQVGHVLRRPKLKFLSKQEVEKKKLAIKIMARLNASYRYPGYRQSTISLPDFPSNPIHPYPSRASALSAHL</sequence>
<keyword evidence="1" id="KW-0812">Transmembrane</keyword>
<feature type="transmembrane region" description="Helical" evidence="1">
    <location>
        <begin position="171"/>
        <end position="194"/>
    </location>
</feature>
<keyword evidence="1" id="KW-1133">Transmembrane helix</keyword>
<evidence type="ECO:0000313" key="2">
    <source>
        <dbReference type="EMBL" id="ORX54112.1"/>
    </source>
</evidence>
<protein>
    <submittedName>
        <fullName evidence="2">Uncharacterized protein</fullName>
    </submittedName>
</protein>
<organism evidence="2 3">
    <name type="scientific">Hesseltinella vesiculosa</name>
    <dbReference type="NCBI Taxonomy" id="101127"/>
    <lineage>
        <taxon>Eukaryota</taxon>
        <taxon>Fungi</taxon>
        <taxon>Fungi incertae sedis</taxon>
        <taxon>Mucoromycota</taxon>
        <taxon>Mucoromycotina</taxon>
        <taxon>Mucoromycetes</taxon>
        <taxon>Mucorales</taxon>
        <taxon>Cunninghamellaceae</taxon>
        <taxon>Hesseltinella</taxon>
    </lineage>
</organism>
<keyword evidence="3" id="KW-1185">Reference proteome</keyword>
<feature type="transmembrane region" description="Helical" evidence="1">
    <location>
        <begin position="206"/>
        <end position="230"/>
    </location>
</feature>
<gene>
    <name evidence="2" type="ORF">DM01DRAFT_1335966</name>
</gene>
<name>A0A1X2GHY4_9FUNG</name>